<feature type="transmembrane region" description="Helical" evidence="2">
    <location>
        <begin position="29"/>
        <end position="49"/>
    </location>
</feature>
<evidence type="ECO:0000313" key="3">
    <source>
        <dbReference type="EMBL" id="KAL3365093.1"/>
    </source>
</evidence>
<dbReference type="InterPro" id="IPR003854">
    <property type="entry name" value="GASA"/>
</dbReference>
<evidence type="ECO:0000313" key="4">
    <source>
        <dbReference type="Proteomes" id="UP001627284"/>
    </source>
</evidence>
<dbReference type="Proteomes" id="UP001627284">
    <property type="component" value="Unassembled WGS sequence"/>
</dbReference>
<accession>A0ABD2U969</accession>
<evidence type="ECO:0000256" key="2">
    <source>
        <dbReference type="SAM" id="Phobius"/>
    </source>
</evidence>
<dbReference type="Pfam" id="PF02704">
    <property type="entry name" value="GASA"/>
    <property type="match status" value="1"/>
</dbReference>
<evidence type="ECO:0008006" key="5">
    <source>
        <dbReference type="Google" id="ProtNLM"/>
    </source>
</evidence>
<feature type="non-terminal residue" evidence="3">
    <location>
        <position position="1"/>
    </location>
</feature>
<dbReference type="PANTHER" id="PTHR23201:SF117">
    <property type="entry name" value="GIBBERELLIN REGULATED PROTEIN"/>
    <property type="match status" value="1"/>
</dbReference>
<dbReference type="AlphaFoldDB" id="A0ABD2U969"/>
<keyword evidence="2" id="KW-0812">Transmembrane</keyword>
<keyword evidence="2" id="KW-1133">Transmembrane helix</keyword>
<reference evidence="3 4" key="1">
    <citation type="submission" date="2024-05" db="EMBL/GenBank/DDBJ databases">
        <title>De novo assembly of an allotetraploid wild potato.</title>
        <authorList>
            <person name="Hosaka A.J."/>
        </authorList>
    </citation>
    <scope>NUCLEOTIDE SEQUENCE [LARGE SCALE GENOMIC DNA]</scope>
    <source>
        <tissue evidence="3">Young leaves</tissue>
    </source>
</reference>
<comment type="similarity">
    <text evidence="1">Belongs to the GASA family.</text>
</comment>
<evidence type="ECO:0000256" key="1">
    <source>
        <dbReference type="ARBA" id="ARBA00010582"/>
    </source>
</evidence>
<protein>
    <recommendedName>
        <fullName evidence="5">Gibberellin regulated protein</fullName>
    </recommendedName>
</protein>
<organism evidence="3 4">
    <name type="scientific">Solanum stoloniferum</name>
    <dbReference type="NCBI Taxonomy" id="62892"/>
    <lineage>
        <taxon>Eukaryota</taxon>
        <taxon>Viridiplantae</taxon>
        <taxon>Streptophyta</taxon>
        <taxon>Embryophyta</taxon>
        <taxon>Tracheophyta</taxon>
        <taxon>Spermatophyta</taxon>
        <taxon>Magnoliopsida</taxon>
        <taxon>eudicotyledons</taxon>
        <taxon>Gunneridae</taxon>
        <taxon>Pentapetalae</taxon>
        <taxon>asterids</taxon>
        <taxon>lamiids</taxon>
        <taxon>Solanales</taxon>
        <taxon>Solanaceae</taxon>
        <taxon>Solanoideae</taxon>
        <taxon>Solaneae</taxon>
        <taxon>Solanum</taxon>
    </lineage>
</organism>
<keyword evidence="4" id="KW-1185">Reference proteome</keyword>
<keyword evidence="2" id="KW-0472">Membrane</keyword>
<comment type="caution">
    <text evidence="3">The sequence shown here is derived from an EMBL/GenBank/DDBJ whole genome shotgun (WGS) entry which is preliminary data.</text>
</comment>
<name>A0ABD2U969_9SOLN</name>
<sequence length="126" mass="14322">QYKNTLFISLKVHLSFDNFRYFLLHLHKFAYNMKIILIFLVLLITVSVISAKPLIGSTTCPVPRSKCGQACIKRCSHKGHKKRCLFYCNHCCGWCQCVPPGYVGQNKGCCSCYNNWKTQIGGPKCP</sequence>
<gene>
    <name evidence="3" type="ORF">AABB24_010309</name>
</gene>
<dbReference type="PANTHER" id="PTHR23201">
    <property type="entry name" value="EXTENSIN, PROLINE-RICH PROTEIN"/>
    <property type="match status" value="1"/>
</dbReference>
<dbReference type="EMBL" id="JBJKTR010000006">
    <property type="protein sequence ID" value="KAL3365093.1"/>
    <property type="molecule type" value="Genomic_DNA"/>
</dbReference>
<proteinExistence type="inferred from homology"/>